<gene>
    <name evidence="2" type="ORF">GCM10009550_27700</name>
</gene>
<evidence type="ECO:0000259" key="1">
    <source>
        <dbReference type="Pfam" id="PF12680"/>
    </source>
</evidence>
<reference evidence="2 3" key="1">
    <citation type="journal article" date="2019" name="Int. J. Syst. Evol. Microbiol.">
        <title>The Global Catalogue of Microorganisms (GCM) 10K type strain sequencing project: providing services to taxonomists for standard genome sequencing and annotation.</title>
        <authorList>
            <consortium name="The Broad Institute Genomics Platform"/>
            <consortium name="The Broad Institute Genome Sequencing Center for Infectious Disease"/>
            <person name="Wu L."/>
            <person name="Ma J."/>
        </authorList>
    </citation>
    <scope>NUCLEOTIDE SEQUENCE [LARGE SCALE GENOMIC DNA]</scope>
    <source>
        <strain evidence="2 3">JCM 10696</strain>
    </source>
</reference>
<accession>A0ABN1QZT4</accession>
<dbReference type="InterPro" id="IPR032710">
    <property type="entry name" value="NTF2-like_dom_sf"/>
</dbReference>
<dbReference type="SUPFAM" id="SSF54427">
    <property type="entry name" value="NTF2-like"/>
    <property type="match status" value="1"/>
</dbReference>
<sequence length="136" mass="14678">MSTGTTKDAAGLVREMNRRFTAGDLDGAFALLHPDFRIQQPASFPHGGWHAGRAGMTGMGAIFARHWDRVITDPRVLDCGERAVQVTTQTWTAKATGRAATCDVVELFTAADGLILEIRVFQQDTHALLATLAEPG</sequence>
<dbReference type="RefSeq" id="WP_344240613.1">
    <property type="nucleotide sequence ID" value="NZ_BAAAHH010000009.1"/>
</dbReference>
<dbReference type="Proteomes" id="UP001500665">
    <property type="component" value="Unassembled WGS sequence"/>
</dbReference>
<organism evidence="2 3">
    <name type="scientific">Actinocorallia libanotica</name>
    <dbReference type="NCBI Taxonomy" id="46162"/>
    <lineage>
        <taxon>Bacteria</taxon>
        <taxon>Bacillati</taxon>
        <taxon>Actinomycetota</taxon>
        <taxon>Actinomycetes</taxon>
        <taxon>Streptosporangiales</taxon>
        <taxon>Thermomonosporaceae</taxon>
        <taxon>Actinocorallia</taxon>
    </lineage>
</organism>
<dbReference type="Pfam" id="PF12680">
    <property type="entry name" value="SnoaL_2"/>
    <property type="match status" value="1"/>
</dbReference>
<dbReference type="Gene3D" id="3.10.450.50">
    <property type="match status" value="1"/>
</dbReference>
<evidence type="ECO:0000313" key="3">
    <source>
        <dbReference type="Proteomes" id="UP001500665"/>
    </source>
</evidence>
<dbReference type="InterPro" id="IPR037401">
    <property type="entry name" value="SnoaL-like"/>
</dbReference>
<keyword evidence="3" id="KW-1185">Reference proteome</keyword>
<dbReference type="EMBL" id="BAAAHH010000009">
    <property type="protein sequence ID" value="GAA0949822.1"/>
    <property type="molecule type" value="Genomic_DNA"/>
</dbReference>
<name>A0ABN1QZT4_9ACTN</name>
<comment type="caution">
    <text evidence="2">The sequence shown here is derived from an EMBL/GenBank/DDBJ whole genome shotgun (WGS) entry which is preliminary data.</text>
</comment>
<feature type="domain" description="SnoaL-like" evidence="1">
    <location>
        <begin position="13"/>
        <end position="117"/>
    </location>
</feature>
<protein>
    <recommendedName>
        <fullName evidence="1">SnoaL-like domain-containing protein</fullName>
    </recommendedName>
</protein>
<evidence type="ECO:0000313" key="2">
    <source>
        <dbReference type="EMBL" id="GAA0949822.1"/>
    </source>
</evidence>
<proteinExistence type="predicted"/>